<keyword evidence="3" id="KW-1185">Reference proteome</keyword>
<dbReference type="EMBL" id="JBCNJP010000027">
    <property type="protein sequence ID" value="KAK9052343.1"/>
    <property type="molecule type" value="Genomic_DNA"/>
</dbReference>
<keyword evidence="1" id="KW-0472">Membrane</keyword>
<dbReference type="InterPro" id="IPR021775">
    <property type="entry name" value="DUF3339"/>
</dbReference>
<sequence>MHDWAAPIIAAALFMLLSPGLIFQLPGEHTSIGFMNMKTSVVSMFLHTVVYGLLLILFLVALDIHMYA</sequence>
<dbReference type="AlphaFoldDB" id="A0AAP0CF91"/>
<name>A0AAP0CF91_9ASTR</name>
<dbReference type="PANTHER" id="PTHR33128:SF54">
    <property type="entry name" value="OS01G0849500 PROTEIN"/>
    <property type="match status" value="1"/>
</dbReference>
<feature type="transmembrane region" description="Helical" evidence="1">
    <location>
        <begin position="40"/>
        <end position="62"/>
    </location>
</feature>
<proteinExistence type="predicted"/>
<dbReference type="Pfam" id="PF11820">
    <property type="entry name" value="DUF3339"/>
    <property type="match status" value="1"/>
</dbReference>
<gene>
    <name evidence="2" type="ORF">SSX86_028972</name>
</gene>
<dbReference type="Proteomes" id="UP001408789">
    <property type="component" value="Unassembled WGS sequence"/>
</dbReference>
<evidence type="ECO:0000313" key="2">
    <source>
        <dbReference type="EMBL" id="KAK9052343.1"/>
    </source>
</evidence>
<dbReference type="PANTHER" id="PTHR33128">
    <property type="entry name" value="OS05G0103400 PROTEIN"/>
    <property type="match status" value="1"/>
</dbReference>
<organism evidence="2 3">
    <name type="scientific">Deinandra increscens subsp. villosa</name>
    <dbReference type="NCBI Taxonomy" id="3103831"/>
    <lineage>
        <taxon>Eukaryota</taxon>
        <taxon>Viridiplantae</taxon>
        <taxon>Streptophyta</taxon>
        <taxon>Embryophyta</taxon>
        <taxon>Tracheophyta</taxon>
        <taxon>Spermatophyta</taxon>
        <taxon>Magnoliopsida</taxon>
        <taxon>eudicotyledons</taxon>
        <taxon>Gunneridae</taxon>
        <taxon>Pentapetalae</taxon>
        <taxon>asterids</taxon>
        <taxon>campanulids</taxon>
        <taxon>Asterales</taxon>
        <taxon>Asteraceae</taxon>
        <taxon>Asteroideae</taxon>
        <taxon>Heliantheae alliance</taxon>
        <taxon>Madieae</taxon>
        <taxon>Madiinae</taxon>
        <taxon>Deinandra</taxon>
    </lineage>
</organism>
<keyword evidence="1" id="KW-1133">Transmembrane helix</keyword>
<protein>
    <submittedName>
        <fullName evidence="2">Uncharacterized protein</fullName>
    </submittedName>
</protein>
<keyword evidence="1" id="KW-0812">Transmembrane</keyword>
<evidence type="ECO:0000313" key="3">
    <source>
        <dbReference type="Proteomes" id="UP001408789"/>
    </source>
</evidence>
<comment type="caution">
    <text evidence="2">The sequence shown here is derived from an EMBL/GenBank/DDBJ whole genome shotgun (WGS) entry which is preliminary data.</text>
</comment>
<evidence type="ECO:0000256" key="1">
    <source>
        <dbReference type="SAM" id="Phobius"/>
    </source>
</evidence>
<accession>A0AAP0CF91</accession>
<reference evidence="2 3" key="1">
    <citation type="submission" date="2024-04" db="EMBL/GenBank/DDBJ databases">
        <title>The reference genome of an endangered Asteraceae, Deinandra increscens subsp. villosa, native to the Central Coast of California.</title>
        <authorList>
            <person name="Guilliams M."/>
            <person name="Hasenstab-Lehman K."/>
            <person name="Meyer R."/>
            <person name="Mcevoy S."/>
        </authorList>
    </citation>
    <scope>NUCLEOTIDE SEQUENCE [LARGE SCALE GENOMIC DNA]</scope>
    <source>
        <tissue evidence="2">Leaf</tissue>
    </source>
</reference>